<dbReference type="AlphaFoldDB" id="A0A922PV39"/>
<dbReference type="Pfam" id="PF15919">
    <property type="entry name" value="HicB_lk_antitox"/>
    <property type="match status" value="1"/>
</dbReference>
<dbReference type="SUPFAM" id="SSF143100">
    <property type="entry name" value="TTHA1013/TTHA0281-like"/>
    <property type="match status" value="1"/>
</dbReference>
<accession>A0A922PV39</accession>
<name>A0A922PV39_9LACO</name>
<evidence type="ECO:0000313" key="2">
    <source>
        <dbReference type="EMBL" id="KRM37053.1"/>
    </source>
</evidence>
<organism evidence="2 3">
    <name type="scientific">Limosilactobacillus pontis DSM 8475</name>
    <dbReference type="NCBI Taxonomy" id="1423794"/>
    <lineage>
        <taxon>Bacteria</taxon>
        <taxon>Bacillati</taxon>
        <taxon>Bacillota</taxon>
        <taxon>Bacilli</taxon>
        <taxon>Lactobacillales</taxon>
        <taxon>Lactobacillaceae</taxon>
        <taxon>Limosilactobacillus</taxon>
    </lineage>
</organism>
<dbReference type="InterPro" id="IPR035069">
    <property type="entry name" value="TTHA1013/TTHA0281-like"/>
</dbReference>
<evidence type="ECO:0000259" key="1">
    <source>
        <dbReference type="Pfam" id="PF15919"/>
    </source>
</evidence>
<dbReference type="EMBL" id="AZGO01000041">
    <property type="protein sequence ID" value="KRM37053.1"/>
    <property type="molecule type" value="Genomic_DNA"/>
</dbReference>
<protein>
    <recommendedName>
        <fullName evidence="1">HicB-like antitoxin of toxin-antitoxin system domain-containing protein</fullName>
    </recommendedName>
</protein>
<dbReference type="InterPro" id="IPR031807">
    <property type="entry name" value="HicB-like"/>
</dbReference>
<feature type="domain" description="HicB-like antitoxin of toxin-antitoxin system" evidence="1">
    <location>
        <begin position="11"/>
        <end position="91"/>
    </location>
</feature>
<proteinExistence type="predicted"/>
<sequence length="92" mass="10413">MEEKQMEMVSYPAFFTPKEDEIQVDFPDLPEAFTQGKTMAEAMDFAKLGLAITINDKLGHFEPAPPASDLTTLRAKYPDRNVQLVTVDLDQY</sequence>
<comment type="caution">
    <text evidence="2">The sequence shown here is derived from an EMBL/GenBank/DDBJ whole genome shotgun (WGS) entry which is preliminary data.</text>
</comment>
<dbReference type="Proteomes" id="UP000051085">
    <property type="component" value="Unassembled WGS sequence"/>
</dbReference>
<evidence type="ECO:0000313" key="3">
    <source>
        <dbReference type="Proteomes" id="UP000051085"/>
    </source>
</evidence>
<reference evidence="2 3" key="1">
    <citation type="journal article" date="2015" name="Genome Announc.">
        <title>Expanding the biotechnology potential of lactobacilli through comparative genomics of 213 strains and associated genera.</title>
        <authorList>
            <person name="Sun Z."/>
            <person name="Harris H.M."/>
            <person name="McCann A."/>
            <person name="Guo C."/>
            <person name="Argimon S."/>
            <person name="Zhang W."/>
            <person name="Yang X."/>
            <person name="Jeffery I.B."/>
            <person name="Cooney J.C."/>
            <person name="Kagawa T.F."/>
            <person name="Liu W."/>
            <person name="Song Y."/>
            <person name="Salvetti E."/>
            <person name="Wrobel A."/>
            <person name="Rasinkangas P."/>
            <person name="Parkhill J."/>
            <person name="Rea M.C."/>
            <person name="O'Sullivan O."/>
            <person name="Ritari J."/>
            <person name="Douillard F.P."/>
            <person name="Paul Ross R."/>
            <person name="Yang R."/>
            <person name="Briner A.E."/>
            <person name="Felis G.E."/>
            <person name="de Vos W.M."/>
            <person name="Barrangou R."/>
            <person name="Klaenhammer T.R."/>
            <person name="Caufield P.W."/>
            <person name="Cui Y."/>
            <person name="Zhang H."/>
            <person name="O'Toole P.W."/>
        </authorList>
    </citation>
    <scope>NUCLEOTIDE SEQUENCE [LARGE SCALE GENOMIC DNA]</scope>
    <source>
        <strain evidence="2 3">DSM 8475</strain>
    </source>
</reference>
<gene>
    <name evidence="2" type="ORF">FD34_GL001500</name>
</gene>
<dbReference type="Gene3D" id="3.30.160.250">
    <property type="match status" value="1"/>
</dbReference>